<name>A0A1X1A445_PSEPU</name>
<feature type="compositionally biased region" description="Basic and acidic residues" evidence="1">
    <location>
        <begin position="1"/>
        <end position="13"/>
    </location>
</feature>
<evidence type="ECO:0000313" key="2">
    <source>
        <dbReference type="EMBL" id="ORL66632.1"/>
    </source>
</evidence>
<evidence type="ECO:0000313" key="3">
    <source>
        <dbReference type="Proteomes" id="UP000193675"/>
    </source>
</evidence>
<gene>
    <name evidence="2" type="ORF">B7H17_04960</name>
</gene>
<dbReference type="RefSeq" id="WP_084854822.1">
    <property type="nucleotide sequence ID" value="NZ_NBWC01000006.1"/>
</dbReference>
<sequence>MALAEDNHIDPNNKARWGFGGTAGNITVGPQTVGETGGVEGVRTEQDNEGAHGNGAGIEKTETAKASKPSAK</sequence>
<dbReference type="EMBL" id="NBWC01000006">
    <property type="protein sequence ID" value="ORL66632.1"/>
    <property type="molecule type" value="Genomic_DNA"/>
</dbReference>
<organism evidence="2 3">
    <name type="scientific">Pseudomonas putida</name>
    <name type="common">Arthrobacter siderocapsulatus</name>
    <dbReference type="NCBI Taxonomy" id="303"/>
    <lineage>
        <taxon>Bacteria</taxon>
        <taxon>Pseudomonadati</taxon>
        <taxon>Pseudomonadota</taxon>
        <taxon>Gammaproteobacteria</taxon>
        <taxon>Pseudomonadales</taxon>
        <taxon>Pseudomonadaceae</taxon>
        <taxon>Pseudomonas</taxon>
    </lineage>
</organism>
<dbReference type="Proteomes" id="UP000193675">
    <property type="component" value="Unassembled WGS sequence"/>
</dbReference>
<protein>
    <submittedName>
        <fullName evidence="2">Uncharacterized protein</fullName>
    </submittedName>
</protein>
<dbReference type="AlphaFoldDB" id="A0A1X1A445"/>
<feature type="region of interest" description="Disordered" evidence="1">
    <location>
        <begin position="1"/>
        <end position="72"/>
    </location>
</feature>
<proteinExistence type="predicted"/>
<reference evidence="2 3" key="1">
    <citation type="submission" date="2017-04" db="EMBL/GenBank/DDBJ databases">
        <title>Presence of VIM-2 positive Pseudomonas species in chickens and their surrounding environment.</title>
        <authorList>
            <person name="Zhang R."/>
        </authorList>
    </citation>
    <scope>NUCLEOTIDE SEQUENCE [LARGE SCALE GENOMIC DNA]</scope>
    <source>
        <strain evidence="2 3">DZ-C18</strain>
    </source>
</reference>
<evidence type="ECO:0000256" key="1">
    <source>
        <dbReference type="SAM" id="MobiDB-lite"/>
    </source>
</evidence>
<accession>A0A1X1A445</accession>
<comment type="caution">
    <text evidence="2">The sequence shown here is derived from an EMBL/GenBank/DDBJ whole genome shotgun (WGS) entry which is preliminary data.</text>
</comment>